<evidence type="ECO:0000256" key="1">
    <source>
        <dbReference type="ARBA" id="ARBA00022670"/>
    </source>
</evidence>
<dbReference type="InterPro" id="IPR002470">
    <property type="entry name" value="Peptidase_S9A"/>
</dbReference>
<feature type="domain" description="Peptidase S9 prolyl oligopeptidase catalytic" evidence="5">
    <location>
        <begin position="500"/>
        <end position="702"/>
    </location>
</feature>
<dbReference type="GO" id="GO:0004252">
    <property type="term" value="F:serine-type endopeptidase activity"/>
    <property type="evidence" value="ECO:0007669"/>
    <property type="project" value="InterPro"/>
</dbReference>
<name>A0A0D6MN28_9PROT</name>
<keyword evidence="4" id="KW-0732">Signal</keyword>
<dbReference type="Pfam" id="PF02897">
    <property type="entry name" value="Peptidase_S9_N"/>
    <property type="match status" value="1"/>
</dbReference>
<dbReference type="GO" id="GO:0005829">
    <property type="term" value="C:cytosol"/>
    <property type="evidence" value="ECO:0007669"/>
    <property type="project" value="TreeGrafter"/>
</dbReference>
<evidence type="ECO:0000313" key="8">
    <source>
        <dbReference type="Proteomes" id="UP000032679"/>
    </source>
</evidence>
<keyword evidence="1" id="KW-0645">Protease</keyword>
<feature type="domain" description="Peptidase S9A N-terminal" evidence="6">
    <location>
        <begin position="42"/>
        <end position="433"/>
    </location>
</feature>
<dbReference type="InterPro" id="IPR001375">
    <property type="entry name" value="Peptidase_S9_cat"/>
</dbReference>
<protein>
    <submittedName>
        <fullName evidence="7">Prolyl-oligopeptidase</fullName>
    </submittedName>
</protein>
<evidence type="ECO:0000256" key="4">
    <source>
        <dbReference type="SAM" id="SignalP"/>
    </source>
</evidence>
<dbReference type="InterPro" id="IPR023302">
    <property type="entry name" value="Pept_S9A_N"/>
</dbReference>
<keyword evidence="3" id="KW-0720">Serine protease</keyword>
<sequence length="708" mass="77099">MRLSAVLVMSGVMSSWLGSPLAEAASVSSAPSEQALSQVMNPSALSWVRAQNARTFDSLQSDPRYQGFYDSILKAEQSPARLPTPEFIGGRIWNFWQDARHPRGIWRETSLASYEQTQPSWTTRLDVDALAHDEHANWVFQGSECLHPADARCLVALSDAGEDAVTLREFDPAAGRFVTNGFALPRGKQSAAWIDRDTLLVARDWSGAGADLTQSGYPFVVKAWHRGTKLGDAVEVMRGNAQDVEVDPTALVDEHGQQLVLINRGVTFFESRYAAVIKTPEGFVTRPLNLPGKVTIAGFSSGRLVLLLAQDWTLGTKRIPSGSVVAIDPADPARDPELIKQPTANQAIMDARVTRGGVLVTGYDRVQPQAALYHRGTDGAWQAHAIAVPGNESVKIAAASPSSVTAFLDIEGYIQPPQLWAADTATDATKLLHTTPDLFDAGNLTVEQLWTRSTDGTRIPYFLVHRRDVVPDGRNPVLLTAYGGFQASYLPTYYPDVGATWLAHGGVYAVANIRGGGEFGPAWHEAGRKSGRQRAYDDFASVGRDLVARHITSSGHLGIRGRSNGGLLMGVEFTQHPDLWKAVVIGVPLLDMLHYDKMAAGASWVDEYGSPANPAERPFLESISPLQHLRAGVDYPTPFIFTSTKDDRVGPVHARLFAARLQELGRPFYYYEDTEGGHAGTVNAPEIAHERALEAVYLTRALADPPLH</sequence>
<dbReference type="AlphaFoldDB" id="A0A0D6MN28"/>
<dbReference type="InterPro" id="IPR029058">
    <property type="entry name" value="AB_hydrolase_fold"/>
</dbReference>
<proteinExistence type="predicted"/>
<dbReference type="Gene3D" id="2.130.10.120">
    <property type="entry name" value="Prolyl oligopeptidase, N-terminal domain"/>
    <property type="match status" value="1"/>
</dbReference>
<comment type="caution">
    <text evidence="7">The sequence shown here is derived from an EMBL/GenBank/DDBJ whole genome shotgun (WGS) entry which is preliminary data.</text>
</comment>
<evidence type="ECO:0000256" key="2">
    <source>
        <dbReference type="ARBA" id="ARBA00022801"/>
    </source>
</evidence>
<keyword evidence="2" id="KW-0378">Hydrolase</keyword>
<feature type="chain" id="PRO_5002308213" evidence="4">
    <location>
        <begin position="25"/>
        <end position="708"/>
    </location>
</feature>
<evidence type="ECO:0000256" key="3">
    <source>
        <dbReference type="ARBA" id="ARBA00022825"/>
    </source>
</evidence>
<dbReference type="PRINTS" id="PR00862">
    <property type="entry name" value="PROLIGOPTASE"/>
</dbReference>
<dbReference type="EMBL" id="BALE01000038">
    <property type="protein sequence ID" value="GAN55097.1"/>
    <property type="molecule type" value="Genomic_DNA"/>
</dbReference>
<feature type="signal peptide" evidence="4">
    <location>
        <begin position="1"/>
        <end position="24"/>
    </location>
</feature>
<reference evidence="7 8" key="1">
    <citation type="submission" date="2012-10" db="EMBL/GenBank/DDBJ databases">
        <title>Genome sequencing of Tanticharoenia sakaeratensis NBRC 103193.</title>
        <authorList>
            <person name="Azuma Y."/>
            <person name="Hadano H."/>
            <person name="Hirakawa H."/>
            <person name="Matsushita K."/>
        </authorList>
    </citation>
    <scope>NUCLEOTIDE SEQUENCE [LARGE SCALE GENOMIC DNA]</scope>
    <source>
        <strain evidence="7 8">NBRC 103193</strain>
    </source>
</reference>
<dbReference type="InterPro" id="IPR051167">
    <property type="entry name" value="Prolyl_oligopep/macrocyclase"/>
</dbReference>
<dbReference type="PANTHER" id="PTHR42881:SF13">
    <property type="entry name" value="PROLYL ENDOPEPTIDASE"/>
    <property type="match status" value="1"/>
</dbReference>
<keyword evidence="8" id="KW-1185">Reference proteome</keyword>
<accession>A0A0D6MN28</accession>
<evidence type="ECO:0000313" key="7">
    <source>
        <dbReference type="EMBL" id="GAN55097.1"/>
    </source>
</evidence>
<dbReference type="GO" id="GO:0070012">
    <property type="term" value="F:oligopeptidase activity"/>
    <property type="evidence" value="ECO:0007669"/>
    <property type="project" value="TreeGrafter"/>
</dbReference>
<dbReference type="Pfam" id="PF00326">
    <property type="entry name" value="Peptidase_S9"/>
    <property type="match status" value="1"/>
</dbReference>
<gene>
    <name evidence="7" type="ORF">Tasa_038_078</name>
</gene>
<dbReference type="Gene3D" id="3.40.50.1820">
    <property type="entry name" value="alpha/beta hydrolase"/>
    <property type="match status" value="1"/>
</dbReference>
<dbReference type="GO" id="GO:0006508">
    <property type="term" value="P:proteolysis"/>
    <property type="evidence" value="ECO:0007669"/>
    <property type="project" value="UniProtKB-KW"/>
</dbReference>
<dbReference type="SUPFAM" id="SSF53474">
    <property type="entry name" value="alpha/beta-Hydrolases"/>
    <property type="match status" value="1"/>
</dbReference>
<dbReference type="SUPFAM" id="SSF50993">
    <property type="entry name" value="Peptidase/esterase 'gauge' domain"/>
    <property type="match status" value="1"/>
</dbReference>
<organism evidence="7 8">
    <name type="scientific">Tanticharoenia sakaeratensis NBRC 103193</name>
    <dbReference type="NCBI Taxonomy" id="1231623"/>
    <lineage>
        <taxon>Bacteria</taxon>
        <taxon>Pseudomonadati</taxon>
        <taxon>Pseudomonadota</taxon>
        <taxon>Alphaproteobacteria</taxon>
        <taxon>Acetobacterales</taxon>
        <taxon>Acetobacteraceae</taxon>
        <taxon>Tanticharoenia</taxon>
    </lineage>
</organism>
<evidence type="ECO:0000259" key="6">
    <source>
        <dbReference type="Pfam" id="PF02897"/>
    </source>
</evidence>
<dbReference type="STRING" id="1231623.Tasa_038_078"/>
<dbReference type="RefSeq" id="WP_048849931.1">
    <property type="nucleotide sequence ID" value="NZ_BALE01000038.1"/>
</dbReference>
<dbReference type="PANTHER" id="PTHR42881">
    <property type="entry name" value="PROLYL ENDOPEPTIDASE"/>
    <property type="match status" value="1"/>
</dbReference>
<dbReference type="Proteomes" id="UP000032679">
    <property type="component" value="Unassembled WGS sequence"/>
</dbReference>
<evidence type="ECO:0000259" key="5">
    <source>
        <dbReference type="Pfam" id="PF00326"/>
    </source>
</evidence>